<sequence>MKHFNWDCECPSCLKMKASEDMYEALWGMVKA</sequence>
<comment type="caution">
    <text evidence="1">The sequence shown here is derived from an EMBL/GenBank/DDBJ whole genome shotgun (WGS) entry which is preliminary data.</text>
</comment>
<dbReference type="EMBL" id="LAZR01002475">
    <property type="protein sequence ID" value="KKN29579.1"/>
    <property type="molecule type" value="Genomic_DNA"/>
</dbReference>
<accession>A0A0F9PHE0</accession>
<reference evidence="1" key="1">
    <citation type="journal article" date="2015" name="Nature">
        <title>Complex archaea that bridge the gap between prokaryotes and eukaryotes.</title>
        <authorList>
            <person name="Spang A."/>
            <person name="Saw J.H."/>
            <person name="Jorgensen S.L."/>
            <person name="Zaremba-Niedzwiedzka K."/>
            <person name="Martijn J."/>
            <person name="Lind A.E."/>
            <person name="van Eijk R."/>
            <person name="Schleper C."/>
            <person name="Guy L."/>
            <person name="Ettema T.J."/>
        </authorList>
    </citation>
    <scope>NUCLEOTIDE SEQUENCE</scope>
</reference>
<organism evidence="1">
    <name type="scientific">marine sediment metagenome</name>
    <dbReference type="NCBI Taxonomy" id="412755"/>
    <lineage>
        <taxon>unclassified sequences</taxon>
        <taxon>metagenomes</taxon>
        <taxon>ecological metagenomes</taxon>
    </lineage>
</organism>
<proteinExistence type="predicted"/>
<gene>
    <name evidence="1" type="ORF">LCGC14_0842470</name>
</gene>
<name>A0A0F9PHE0_9ZZZZ</name>
<protein>
    <submittedName>
        <fullName evidence="1">Uncharacterized protein</fullName>
    </submittedName>
</protein>
<evidence type="ECO:0000313" key="1">
    <source>
        <dbReference type="EMBL" id="KKN29579.1"/>
    </source>
</evidence>
<feature type="non-terminal residue" evidence="1">
    <location>
        <position position="32"/>
    </location>
</feature>
<dbReference type="AlphaFoldDB" id="A0A0F9PHE0"/>